<evidence type="ECO:0000256" key="10">
    <source>
        <dbReference type="RuleBase" id="RU000461"/>
    </source>
</evidence>
<evidence type="ECO:0000256" key="8">
    <source>
        <dbReference type="ARBA" id="ARBA00023033"/>
    </source>
</evidence>
<name>A0A8H2WBR1_9AGAM</name>
<keyword evidence="5 9" id="KW-0479">Metal-binding</keyword>
<feature type="binding site" description="axial binding residue" evidence="9">
    <location>
        <position position="443"/>
    </location>
    <ligand>
        <name>heme</name>
        <dbReference type="ChEBI" id="CHEBI:30413"/>
    </ligand>
    <ligandPart>
        <name>Fe</name>
        <dbReference type="ChEBI" id="CHEBI:18248"/>
    </ligandPart>
</feature>
<organism evidence="11 12">
    <name type="scientific">Rhizoctonia solani</name>
    <dbReference type="NCBI Taxonomy" id="456999"/>
    <lineage>
        <taxon>Eukaryota</taxon>
        <taxon>Fungi</taxon>
        <taxon>Dikarya</taxon>
        <taxon>Basidiomycota</taxon>
        <taxon>Agaricomycotina</taxon>
        <taxon>Agaricomycetes</taxon>
        <taxon>Cantharellales</taxon>
        <taxon>Ceratobasidiaceae</taxon>
        <taxon>Rhizoctonia</taxon>
    </lineage>
</organism>
<dbReference type="GO" id="GO:0004497">
    <property type="term" value="F:monooxygenase activity"/>
    <property type="evidence" value="ECO:0007669"/>
    <property type="project" value="UniProtKB-KW"/>
</dbReference>
<dbReference type="Gene3D" id="1.10.630.10">
    <property type="entry name" value="Cytochrome P450"/>
    <property type="match status" value="1"/>
</dbReference>
<evidence type="ECO:0000256" key="2">
    <source>
        <dbReference type="ARBA" id="ARBA00005179"/>
    </source>
</evidence>
<dbReference type="CDD" id="cd11065">
    <property type="entry name" value="CYP64-like"/>
    <property type="match status" value="1"/>
</dbReference>
<evidence type="ECO:0000313" key="12">
    <source>
        <dbReference type="Proteomes" id="UP000663846"/>
    </source>
</evidence>
<dbReference type="PROSITE" id="PS00086">
    <property type="entry name" value="CYTOCHROME_P450"/>
    <property type="match status" value="1"/>
</dbReference>
<dbReference type="InterPro" id="IPR050364">
    <property type="entry name" value="Cytochrome_P450_fung"/>
</dbReference>
<dbReference type="PANTHER" id="PTHR46300">
    <property type="entry name" value="P450, PUTATIVE (EUROFUNG)-RELATED-RELATED"/>
    <property type="match status" value="1"/>
</dbReference>
<evidence type="ECO:0000256" key="4">
    <source>
        <dbReference type="ARBA" id="ARBA00022617"/>
    </source>
</evidence>
<evidence type="ECO:0008006" key="13">
    <source>
        <dbReference type="Google" id="ProtNLM"/>
    </source>
</evidence>
<dbReference type="InterPro" id="IPR001128">
    <property type="entry name" value="Cyt_P450"/>
</dbReference>
<dbReference type="PRINTS" id="PR00463">
    <property type="entry name" value="EP450I"/>
</dbReference>
<comment type="pathway">
    <text evidence="2">Secondary metabolite biosynthesis.</text>
</comment>
<keyword evidence="6 10" id="KW-0560">Oxidoreductase</keyword>
<dbReference type="PRINTS" id="PR00385">
    <property type="entry name" value="P450"/>
</dbReference>
<dbReference type="EMBL" id="CAJMWS010000058">
    <property type="protein sequence ID" value="CAE6351962.1"/>
    <property type="molecule type" value="Genomic_DNA"/>
</dbReference>
<comment type="similarity">
    <text evidence="3 10">Belongs to the cytochrome P450 family.</text>
</comment>
<keyword evidence="7 9" id="KW-0408">Iron</keyword>
<dbReference type="InterPro" id="IPR017972">
    <property type="entry name" value="Cyt_P450_CS"/>
</dbReference>
<evidence type="ECO:0000256" key="1">
    <source>
        <dbReference type="ARBA" id="ARBA00001971"/>
    </source>
</evidence>
<dbReference type="PANTHER" id="PTHR46300:SF7">
    <property type="entry name" value="P450, PUTATIVE (EUROFUNG)-RELATED"/>
    <property type="match status" value="1"/>
</dbReference>
<gene>
    <name evidence="11" type="ORF">RDB_LOCUS11878</name>
</gene>
<dbReference type="AlphaFoldDB" id="A0A8H2WBR1"/>
<comment type="caution">
    <text evidence="11">The sequence shown here is derived from an EMBL/GenBank/DDBJ whole genome shotgun (WGS) entry which is preliminary data.</text>
</comment>
<dbReference type="SUPFAM" id="SSF48264">
    <property type="entry name" value="Cytochrome P450"/>
    <property type="match status" value="1"/>
</dbReference>
<evidence type="ECO:0000313" key="11">
    <source>
        <dbReference type="EMBL" id="CAE6351962.1"/>
    </source>
</evidence>
<keyword evidence="4 9" id="KW-0349">Heme</keyword>
<evidence type="ECO:0000256" key="7">
    <source>
        <dbReference type="ARBA" id="ARBA00023004"/>
    </source>
</evidence>
<proteinExistence type="inferred from homology"/>
<evidence type="ECO:0000256" key="5">
    <source>
        <dbReference type="ARBA" id="ARBA00022723"/>
    </source>
</evidence>
<comment type="cofactor">
    <cofactor evidence="1 9">
        <name>heme</name>
        <dbReference type="ChEBI" id="CHEBI:30413"/>
    </cofactor>
</comment>
<dbReference type="Pfam" id="PF00067">
    <property type="entry name" value="p450"/>
    <property type="match status" value="1"/>
</dbReference>
<dbReference type="InterPro" id="IPR036396">
    <property type="entry name" value="Cyt_P450_sf"/>
</dbReference>
<dbReference type="GO" id="GO:0016705">
    <property type="term" value="F:oxidoreductase activity, acting on paired donors, with incorporation or reduction of molecular oxygen"/>
    <property type="evidence" value="ECO:0007669"/>
    <property type="project" value="InterPro"/>
</dbReference>
<dbReference type="Proteomes" id="UP000663846">
    <property type="component" value="Unassembled WGS sequence"/>
</dbReference>
<dbReference type="GO" id="GO:0005506">
    <property type="term" value="F:iron ion binding"/>
    <property type="evidence" value="ECO:0007669"/>
    <property type="project" value="InterPro"/>
</dbReference>
<keyword evidence="8 10" id="KW-0503">Monooxygenase</keyword>
<sequence length="513" mass="57938">MSDTDILFGLTAAAGLLVYKLYKDSRTHELSLPSSPKSYPLIGNLLSLPSGHEHLGFMKLGEELENKIISLNVFGTTIVILNDRKDAENLLDKRSRVYSDRSCPPLVQEPSLLGWGDFASLVGYGDRWRKYRRLMNPWLTKKAIIAHHKHQEHATRKLLQRLLGRHQNVMSSHGLEAELYLSVSETLLHSIYGYEAATSDDRFLVEAREVLGFLAKSALSSNYLVNVLPILKYVPEWFPGAGWKRDAIKWRKRKEALIKDIYNIGLKNMNKNKSVDIIAGSMRAQALKIGLTKEEADDYVEQITITMFAGGTDTTVNTLLMFFTAMLLYPNIWKKAQNEIDSVLGQSRLPKMEDQAQLGYIDRIVQETLRWAPVTPIAFPHTCFQDDVYEGYRIPKGAIVIGNVWAMTRDETVYGNPEIFDPDRYLDPATPPSPVFGWGRRRCPGLHFAQASLFVAIASILMVFDLEAVKDENGQDILPSGGMIKAAVLSPELFEFKLTPRSAKHEELIRDIL</sequence>
<reference evidence="11" key="1">
    <citation type="submission" date="2021-01" db="EMBL/GenBank/DDBJ databases">
        <authorList>
            <person name="Kaushik A."/>
        </authorList>
    </citation>
    <scope>NUCLEOTIDE SEQUENCE</scope>
    <source>
        <strain evidence="11">AG1-1C</strain>
    </source>
</reference>
<protein>
    <recommendedName>
        <fullName evidence="13">O-methylsterigmatocystin oxidoreductase</fullName>
    </recommendedName>
</protein>
<accession>A0A8H2WBR1</accession>
<evidence type="ECO:0000256" key="9">
    <source>
        <dbReference type="PIRSR" id="PIRSR602401-1"/>
    </source>
</evidence>
<dbReference type="GO" id="GO:0020037">
    <property type="term" value="F:heme binding"/>
    <property type="evidence" value="ECO:0007669"/>
    <property type="project" value="InterPro"/>
</dbReference>
<dbReference type="InterPro" id="IPR002401">
    <property type="entry name" value="Cyt_P450_E_grp-I"/>
</dbReference>
<evidence type="ECO:0000256" key="6">
    <source>
        <dbReference type="ARBA" id="ARBA00023002"/>
    </source>
</evidence>
<evidence type="ECO:0000256" key="3">
    <source>
        <dbReference type="ARBA" id="ARBA00010617"/>
    </source>
</evidence>